<name>A0ABU6Z5U4_9FABA</name>
<sequence>MITTDPRLDGLSPKGNEPPQGGGANPYPKILGIHNSGGPRFYNRTRVHSVNGIEINSVPPIGYPSGSAAKVIRTFQPISETL</sequence>
<gene>
    <name evidence="2" type="ORF">PIB30_009211</name>
</gene>
<feature type="region of interest" description="Disordered" evidence="1">
    <location>
        <begin position="1"/>
        <end position="30"/>
    </location>
</feature>
<dbReference type="Proteomes" id="UP001341840">
    <property type="component" value="Unassembled WGS sequence"/>
</dbReference>
<proteinExistence type="predicted"/>
<organism evidence="2 3">
    <name type="scientific">Stylosanthes scabra</name>
    <dbReference type="NCBI Taxonomy" id="79078"/>
    <lineage>
        <taxon>Eukaryota</taxon>
        <taxon>Viridiplantae</taxon>
        <taxon>Streptophyta</taxon>
        <taxon>Embryophyta</taxon>
        <taxon>Tracheophyta</taxon>
        <taxon>Spermatophyta</taxon>
        <taxon>Magnoliopsida</taxon>
        <taxon>eudicotyledons</taxon>
        <taxon>Gunneridae</taxon>
        <taxon>Pentapetalae</taxon>
        <taxon>rosids</taxon>
        <taxon>fabids</taxon>
        <taxon>Fabales</taxon>
        <taxon>Fabaceae</taxon>
        <taxon>Papilionoideae</taxon>
        <taxon>50 kb inversion clade</taxon>
        <taxon>dalbergioids sensu lato</taxon>
        <taxon>Dalbergieae</taxon>
        <taxon>Pterocarpus clade</taxon>
        <taxon>Stylosanthes</taxon>
    </lineage>
</organism>
<accession>A0ABU6Z5U4</accession>
<protein>
    <submittedName>
        <fullName evidence="2">Uncharacterized protein</fullName>
    </submittedName>
</protein>
<evidence type="ECO:0000313" key="2">
    <source>
        <dbReference type="EMBL" id="MED6216618.1"/>
    </source>
</evidence>
<dbReference type="EMBL" id="JASCZI010271881">
    <property type="protein sequence ID" value="MED6216618.1"/>
    <property type="molecule type" value="Genomic_DNA"/>
</dbReference>
<reference evidence="2 3" key="1">
    <citation type="journal article" date="2023" name="Plants (Basel)">
        <title>Bridging the Gap: Combining Genomics and Transcriptomics Approaches to Understand Stylosanthes scabra, an Orphan Legume from the Brazilian Caatinga.</title>
        <authorList>
            <person name="Ferreira-Neto J.R.C."/>
            <person name="da Silva M.D."/>
            <person name="Binneck E."/>
            <person name="de Melo N.F."/>
            <person name="da Silva R.H."/>
            <person name="de Melo A.L.T.M."/>
            <person name="Pandolfi V."/>
            <person name="Bustamante F.O."/>
            <person name="Brasileiro-Vidal A.C."/>
            <person name="Benko-Iseppon A.M."/>
        </authorList>
    </citation>
    <scope>NUCLEOTIDE SEQUENCE [LARGE SCALE GENOMIC DNA]</scope>
    <source>
        <tissue evidence="2">Leaves</tissue>
    </source>
</reference>
<keyword evidence="3" id="KW-1185">Reference proteome</keyword>
<evidence type="ECO:0000313" key="3">
    <source>
        <dbReference type="Proteomes" id="UP001341840"/>
    </source>
</evidence>
<comment type="caution">
    <text evidence="2">The sequence shown here is derived from an EMBL/GenBank/DDBJ whole genome shotgun (WGS) entry which is preliminary data.</text>
</comment>
<evidence type="ECO:0000256" key="1">
    <source>
        <dbReference type="SAM" id="MobiDB-lite"/>
    </source>
</evidence>